<dbReference type="GO" id="GO:0004816">
    <property type="term" value="F:asparagine-tRNA ligase activity"/>
    <property type="evidence" value="ECO:0007669"/>
    <property type="project" value="TreeGrafter"/>
</dbReference>
<organism evidence="8 9">
    <name type="scientific">Pseudomonas prosekii</name>
    <dbReference type="NCBI Taxonomy" id="1148509"/>
    <lineage>
        <taxon>Bacteria</taxon>
        <taxon>Pseudomonadati</taxon>
        <taxon>Pseudomonadota</taxon>
        <taxon>Gammaproteobacteria</taxon>
        <taxon>Pseudomonadales</taxon>
        <taxon>Pseudomonadaceae</taxon>
        <taxon>Pseudomonas</taxon>
    </lineage>
</organism>
<reference evidence="7 10" key="2">
    <citation type="submission" date="2018-05" db="EMBL/GenBank/DDBJ databases">
        <title>Genome sequences of two Antarctic strains of Pseudomonas prosekii: insights into adaptation to extreme conditions.</title>
        <authorList>
            <person name="Snopkova K."/>
            <person name="Dufkova K."/>
            <person name="Cejkova D."/>
            <person name="Sedlacek I."/>
            <person name="Smajs D."/>
        </authorList>
    </citation>
    <scope>NUCLEOTIDE SEQUENCE [LARGE SCALE GENOMIC DNA]</scope>
    <source>
        <strain evidence="7 10">P2673</strain>
    </source>
</reference>
<dbReference type="OrthoDB" id="9762036at2"/>
<keyword evidence="4" id="KW-0648">Protein biosynthesis</keyword>
<dbReference type="InterPro" id="IPR004364">
    <property type="entry name" value="Aa-tRNA-synt_II"/>
</dbReference>
<dbReference type="PROSITE" id="PS50862">
    <property type="entry name" value="AA_TRNA_LIGASE_II"/>
    <property type="match status" value="1"/>
</dbReference>
<dbReference type="GO" id="GO:0005524">
    <property type="term" value="F:ATP binding"/>
    <property type="evidence" value="ECO:0007669"/>
    <property type="project" value="UniProtKB-KW"/>
</dbReference>
<keyword evidence="5 8" id="KW-0030">Aminoacyl-tRNA synthetase</keyword>
<dbReference type="PANTHER" id="PTHR22594:SF48">
    <property type="entry name" value="ASPARAGINYL-TRNA SYNTHETASE-RELATED PROTEIN (N-TRUNCATION)"/>
    <property type="match status" value="1"/>
</dbReference>
<evidence type="ECO:0000313" key="8">
    <source>
        <dbReference type="EMBL" id="SDS85485.1"/>
    </source>
</evidence>
<dbReference type="InterPro" id="IPR006195">
    <property type="entry name" value="aa-tRNA-synth_II"/>
</dbReference>
<dbReference type="EMBL" id="QFAW01000012">
    <property type="protein sequence ID" value="PWE45252.1"/>
    <property type="molecule type" value="Genomic_DNA"/>
</dbReference>
<dbReference type="Proteomes" id="UP000245056">
    <property type="component" value="Unassembled WGS sequence"/>
</dbReference>
<evidence type="ECO:0000256" key="5">
    <source>
        <dbReference type="ARBA" id="ARBA00023146"/>
    </source>
</evidence>
<keyword evidence="3" id="KW-0067">ATP-binding</keyword>
<dbReference type="RefSeq" id="WP_092275211.1">
    <property type="nucleotide sequence ID" value="NZ_CP196739.1"/>
</dbReference>
<dbReference type="InterPro" id="IPR045864">
    <property type="entry name" value="aa-tRNA-synth_II/BPL/LPL"/>
</dbReference>
<keyword evidence="1" id="KW-0436">Ligase</keyword>
<sequence>MEEIARNFADFDHPDTESIAIIRGRVLQALQHYLLDRDFKQLMPILMSPITDPLNHAVYPAEIQYEERRLKLTASMIFHKQLALTAKGHDKIFIVAPNIRLEKAEIKDSENHLLEFSQFDFEIRDGDMHQVMALIEGLIKHVFSEVNQHCAAELAQLNRQLPHFTSAFPIYSSDELRAEHGDDFEKIMSASAQTPFFVTNYRREFYDRETPGKRGAYNNYDLIYPDGYGEALSGAEREFEYEQIVYRMNELSMDLQPFANYLEVARRGLLHPSAGGGLGIERLLKFICGKRRIRDVALFDRTVGTSFLF</sequence>
<dbReference type="NCBIfam" id="NF005054">
    <property type="entry name" value="PRK06462.1-4"/>
    <property type="match status" value="1"/>
</dbReference>
<gene>
    <name evidence="7" type="ORF">C9I49_11375</name>
    <name evidence="8" type="ORF">SAMN05216222_2448</name>
</gene>
<dbReference type="Pfam" id="PF00152">
    <property type="entry name" value="tRNA-synt_2"/>
    <property type="match status" value="1"/>
</dbReference>
<reference evidence="8 9" key="1">
    <citation type="submission" date="2016-10" db="EMBL/GenBank/DDBJ databases">
        <authorList>
            <person name="de Groot N.N."/>
        </authorList>
    </citation>
    <scope>NUCLEOTIDE SEQUENCE [LARGE SCALE GENOMIC DNA]</scope>
    <source>
        <strain evidence="8 9">LMG 26867</strain>
    </source>
</reference>
<evidence type="ECO:0000259" key="6">
    <source>
        <dbReference type="PROSITE" id="PS50862"/>
    </source>
</evidence>
<name>A0A1H1VLD0_9PSED</name>
<feature type="domain" description="Aminoacyl-transfer RNA synthetases class-II family profile" evidence="6">
    <location>
        <begin position="91"/>
        <end position="284"/>
    </location>
</feature>
<dbReference type="Proteomes" id="UP000198481">
    <property type="component" value="Chromosome I"/>
</dbReference>
<evidence type="ECO:0000256" key="2">
    <source>
        <dbReference type="ARBA" id="ARBA00022741"/>
    </source>
</evidence>
<evidence type="ECO:0000313" key="10">
    <source>
        <dbReference type="Proteomes" id="UP000245056"/>
    </source>
</evidence>
<dbReference type="PANTHER" id="PTHR22594">
    <property type="entry name" value="ASPARTYL/LYSYL-TRNA SYNTHETASE"/>
    <property type="match status" value="1"/>
</dbReference>
<dbReference type="STRING" id="1148509.SAMN05216222_2448"/>
<dbReference type="AlphaFoldDB" id="A0A1H1VLD0"/>
<keyword evidence="2" id="KW-0547">Nucleotide-binding</keyword>
<dbReference type="SUPFAM" id="SSF55681">
    <property type="entry name" value="Class II aaRS and biotin synthetases"/>
    <property type="match status" value="1"/>
</dbReference>
<proteinExistence type="predicted"/>
<protein>
    <submittedName>
        <fullName evidence="8">Asparaginyl-tRNA synthetase</fullName>
    </submittedName>
</protein>
<evidence type="ECO:0000313" key="7">
    <source>
        <dbReference type="EMBL" id="PWE45252.1"/>
    </source>
</evidence>
<evidence type="ECO:0000313" key="9">
    <source>
        <dbReference type="Proteomes" id="UP000198481"/>
    </source>
</evidence>
<dbReference type="EMBL" id="LT629762">
    <property type="protein sequence ID" value="SDS85485.1"/>
    <property type="molecule type" value="Genomic_DNA"/>
</dbReference>
<evidence type="ECO:0000256" key="1">
    <source>
        <dbReference type="ARBA" id="ARBA00022598"/>
    </source>
</evidence>
<dbReference type="GO" id="GO:0006421">
    <property type="term" value="P:asparaginyl-tRNA aminoacylation"/>
    <property type="evidence" value="ECO:0007669"/>
    <property type="project" value="TreeGrafter"/>
</dbReference>
<dbReference type="Gene3D" id="3.30.930.10">
    <property type="entry name" value="Bira Bifunctional Protein, Domain 2"/>
    <property type="match status" value="1"/>
</dbReference>
<evidence type="ECO:0000256" key="4">
    <source>
        <dbReference type="ARBA" id="ARBA00022917"/>
    </source>
</evidence>
<accession>A0A1H1VLD0</accession>
<evidence type="ECO:0000256" key="3">
    <source>
        <dbReference type="ARBA" id="ARBA00022840"/>
    </source>
</evidence>